<dbReference type="Proteomes" id="UP000234681">
    <property type="component" value="Chromosome 13"/>
</dbReference>
<reference evidence="2 3" key="1">
    <citation type="submission" date="2005-09" db="EMBL/GenBank/DDBJ databases">
        <authorList>
            <person name="Mural R.J."/>
            <person name="Li P.W."/>
            <person name="Adams M.D."/>
            <person name="Amanatides P.G."/>
            <person name="Baden-Tillson H."/>
            <person name="Barnstead M."/>
            <person name="Chin S.H."/>
            <person name="Dew I."/>
            <person name="Evans C.A."/>
            <person name="Ferriera S."/>
            <person name="Flanigan M."/>
            <person name="Fosler C."/>
            <person name="Glodek A."/>
            <person name="Gu Z."/>
            <person name="Holt R.A."/>
            <person name="Jennings D."/>
            <person name="Kraft C.L."/>
            <person name="Lu F."/>
            <person name="Nguyen T."/>
            <person name="Nusskern D.R."/>
            <person name="Pfannkoch C.M."/>
            <person name="Sitter C."/>
            <person name="Sutton G.G."/>
            <person name="Venter J.C."/>
            <person name="Wang Z."/>
            <person name="Woodage T."/>
            <person name="Zheng X.H."/>
            <person name="Zhong F."/>
        </authorList>
    </citation>
    <scope>NUCLEOTIDE SEQUENCE [LARGE SCALE GENOMIC DNA]</scope>
    <source>
        <strain>BN</strain>
        <strain evidence="3">Sprague-Dawley</strain>
    </source>
</reference>
<feature type="compositionally biased region" description="Polar residues" evidence="1">
    <location>
        <begin position="12"/>
        <end position="29"/>
    </location>
</feature>
<feature type="region of interest" description="Disordered" evidence="1">
    <location>
        <begin position="1"/>
        <end position="32"/>
    </location>
</feature>
<proteinExistence type="predicted"/>
<accession>A6IDJ3</accession>
<protein>
    <submittedName>
        <fullName evidence="2">POU domain, class 2, transcription factor 1, isoform CRA_d</fullName>
    </submittedName>
</protein>
<name>A6IDJ3_RAT</name>
<evidence type="ECO:0000313" key="3">
    <source>
        <dbReference type="Proteomes" id="UP000234681"/>
    </source>
</evidence>
<dbReference type="RGD" id="621689">
    <property type="gene designation" value="Pou2f1"/>
</dbReference>
<sequence>MLDCSDCVLDSRMNNPSETNKSSMESGDASTAVARSREVIIAEL</sequence>
<evidence type="ECO:0000313" key="4">
    <source>
        <dbReference type="RGD" id="621689"/>
    </source>
</evidence>
<organism evidence="2 3">
    <name type="scientific">Rattus norvegicus</name>
    <name type="common">Rat</name>
    <dbReference type="NCBI Taxonomy" id="10116"/>
    <lineage>
        <taxon>Eukaryota</taxon>
        <taxon>Metazoa</taxon>
        <taxon>Chordata</taxon>
        <taxon>Craniata</taxon>
        <taxon>Vertebrata</taxon>
        <taxon>Euteleostomi</taxon>
        <taxon>Mammalia</taxon>
        <taxon>Eutheria</taxon>
        <taxon>Euarchontoglires</taxon>
        <taxon>Glires</taxon>
        <taxon>Rodentia</taxon>
        <taxon>Myomorpha</taxon>
        <taxon>Muroidea</taxon>
        <taxon>Muridae</taxon>
        <taxon>Murinae</taxon>
        <taxon>Rattus</taxon>
    </lineage>
</organism>
<evidence type="ECO:0000313" key="2">
    <source>
        <dbReference type="EMBL" id="EDM09308.1"/>
    </source>
</evidence>
<dbReference type="AlphaFoldDB" id="A6IDJ3"/>
<dbReference type="EMBL" id="CH473958">
    <property type="protein sequence ID" value="EDM09308.1"/>
    <property type="molecule type" value="Genomic_DNA"/>
</dbReference>
<gene>
    <name evidence="2 4" type="primary">Pou2f1</name>
    <name evidence="2" type="ORF">rCG_46397</name>
</gene>
<evidence type="ECO:0000256" key="1">
    <source>
        <dbReference type="SAM" id="MobiDB-lite"/>
    </source>
</evidence>